<proteinExistence type="predicted"/>
<name>A0A8S2ST18_9BILA</name>
<sequence length="141" mass="15434">MVKPLSTDTGLTTLIPPKTNVDIPLTVEINKATSFVKSSLPSDESKQFQTTIPETHQEGNYNQSQIKAKRGLAEAKENTLRRRRRRCVKLLRTPLGICWLVTLACILLLIAVAIAVTTLTARSSTTMDTTSITITSTSTSC</sequence>
<keyword evidence="2" id="KW-1133">Transmembrane helix</keyword>
<evidence type="ECO:0000313" key="5">
    <source>
        <dbReference type="Proteomes" id="UP000682733"/>
    </source>
</evidence>
<evidence type="ECO:0000256" key="2">
    <source>
        <dbReference type="SAM" id="Phobius"/>
    </source>
</evidence>
<dbReference type="EMBL" id="CAJOBA010051907">
    <property type="protein sequence ID" value="CAF4249631.1"/>
    <property type="molecule type" value="Genomic_DNA"/>
</dbReference>
<dbReference type="Proteomes" id="UP000677228">
    <property type="component" value="Unassembled WGS sequence"/>
</dbReference>
<keyword evidence="2" id="KW-0812">Transmembrane</keyword>
<evidence type="ECO:0000313" key="3">
    <source>
        <dbReference type="EMBL" id="CAF1455524.1"/>
    </source>
</evidence>
<dbReference type="EMBL" id="CAJNOK010030050">
    <property type="protein sequence ID" value="CAF1455524.1"/>
    <property type="molecule type" value="Genomic_DNA"/>
</dbReference>
<reference evidence="4" key="1">
    <citation type="submission" date="2021-02" db="EMBL/GenBank/DDBJ databases">
        <authorList>
            <person name="Nowell W R."/>
        </authorList>
    </citation>
    <scope>NUCLEOTIDE SEQUENCE</scope>
</reference>
<dbReference type="Proteomes" id="UP000682733">
    <property type="component" value="Unassembled WGS sequence"/>
</dbReference>
<organism evidence="4 5">
    <name type="scientific">Didymodactylos carnosus</name>
    <dbReference type="NCBI Taxonomy" id="1234261"/>
    <lineage>
        <taxon>Eukaryota</taxon>
        <taxon>Metazoa</taxon>
        <taxon>Spiralia</taxon>
        <taxon>Gnathifera</taxon>
        <taxon>Rotifera</taxon>
        <taxon>Eurotatoria</taxon>
        <taxon>Bdelloidea</taxon>
        <taxon>Philodinida</taxon>
        <taxon>Philodinidae</taxon>
        <taxon>Didymodactylos</taxon>
    </lineage>
</organism>
<feature type="region of interest" description="Disordered" evidence="1">
    <location>
        <begin position="42"/>
        <end position="68"/>
    </location>
</feature>
<comment type="caution">
    <text evidence="4">The sequence shown here is derived from an EMBL/GenBank/DDBJ whole genome shotgun (WGS) entry which is preliminary data.</text>
</comment>
<accession>A0A8S2ST18</accession>
<gene>
    <name evidence="3" type="ORF">OVA965_LOCUS35017</name>
    <name evidence="4" type="ORF">TMI583_LOCUS35973</name>
</gene>
<protein>
    <submittedName>
        <fullName evidence="4">Uncharacterized protein</fullName>
    </submittedName>
</protein>
<evidence type="ECO:0000313" key="4">
    <source>
        <dbReference type="EMBL" id="CAF4249631.1"/>
    </source>
</evidence>
<feature type="transmembrane region" description="Helical" evidence="2">
    <location>
        <begin position="90"/>
        <end position="116"/>
    </location>
</feature>
<keyword evidence="2" id="KW-0472">Membrane</keyword>
<feature type="compositionally biased region" description="Polar residues" evidence="1">
    <location>
        <begin position="42"/>
        <end position="66"/>
    </location>
</feature>
<dbReference type="AlphaFoldDB" id="A0A8S2ST18"/>
<evidence type="ECO:0000256" key="1">
    <source>
        <dbReference type="SAM" id="MobiDB-lite"/>
    </source>
</evidence>